<dbReference type="Pfam" id="PF02049">
    <property type="entry name" value="FliE"/>
    <property type="match status" value="1"/>
</dbReference>
<dbReference type="Proteomes" id="UP001157126">
    <property type="component" value="Unassembled WGS sequence"/>
</dbReference>
<accession>A0ABQ6IKI6</accession>
<evidence type="ECO:0000256" key="2">
    <source>
        <dbReference type="ARBA" id="ARBA00009272"/>
    </source>
</evidence>
<keyword evidence="6" id="KW-1185">Reference proteome</keyword>
<evidence type="ECO:0000256" key="1">
    <source>
        <dbReference type="ARBA" id="ARBA00004117"/>
    </source>
</evidence>
<keyword evidence="3 4" id="KW-0975">Bacterial flagellum</keyword>
<reference evidence="6" key="1">
    <citation type="journal article" date="2019" name="Int. J. Syst. Evol. Microbiol.">
        <title>The Global Catalogue of Microorganisms (GCM) 10K type strain sequencing project: providing services to taxonomists for standard genome sequencing and annotation.</title>
        <authorList>
            <consortium name="The Broad Institute Genomics Platform"/>
            <consortium name="The Broad Institute Genome Sequencing Center for Infectious Disease"/>
            <person name="Wu L."/>
            <person name="Ma J."/>
        </authorList>
    </citation>
    <scope>NUCLEOTIDE SEQUENCE [LARGE SCALE GENOMIC DNA]</scope>
    <source>
        <strain evidence="6">NBRC 113072</strain>
    </source>
</reference>
<comment type="caution">
    <text evidence="5">The sequence shown here is derived from an EMBL/GenBank/DDBJ whole genome shotgun (WGS) entry which is preliminary data.</text>
</comment>
<evidence type="ECO:0000256" key="4">
    <source>
        <dbReference type="HAMAP-Rule" id="MF_00724"/>
    </source>
</evidence>
<gene>
    <name evidence="4" type="primary">fliE</name>
    <name evidence="5" type="ORF">GCM10025883_03060</name>
</gene>
<evidence type="ECO:0000313" key="5">
    <source>
        <dbReference type="EMBL" id="GMA38261.1"/>
    </source>
</evidence>
<dbReference type="InterPro" id="IPR001624">
    <property type="entry name" value="FliE"/>
</dbReference>
<dbReference type="RefSeq" id="WP_284302348.1">
    <property type="nucleotide sequence ID" value="NZ_BSUO01000001.1"/>
</dbReference>
<proteinExistence type="inferred from homology"/>
<sequence>MSIAPISPSFGFGVTPGFGINPAYGVSATPPRTQLDLGGSGGGVTTFGQVLADRIAAFGPAASPAAAPNVTTAVTDASGTRVNNLGGVQAVTAPVNAQNAANSGMSGYVSEKLGQLSGLHTRSDKLAVAAATGDLRDIHEYTIAAQESGVATQLAVTVRDKAVQAFNEIIRMQL</sequence>
<dbReference type="PANTHER" id="PTHR34653">
    <property type="match status" value="1"/>
</dbReference>
<dbReference type="PANTHER" id="PTHR34653:SF1">
    <property type="entry name" value="FLAGELLAR HOOK-BASAL BODY COMPLEX PROTEIN FLIE"/>
    <property type="match status" value="1"/>
</dbReference>
<name>A0ABQ6IKI6_9MICO</name>
<comment type="subcellular location">
    <subcellularLocation>
        <location evidence="1 4">Bacterial flagellum basal body</location>
    </subcellularLocation>
</comment>
<dbReference type="EMBL" id="BSUO01000001">
    <property type="protein sequence ID" value="GMA38261.1"/>
    <property type="molecule type" value="Genomic_DNA"/>
</dbReference>
<comment type="similarity">
    <text evidence="2 4">Belongs to the FliE family.</text>
</comment>
<dbReference type="HAMAP" id="MF_00724">
    <property type="entry name" value="FliE"/>
    <property type="match status" value="1"/>
</dbReference>
<evidence type="ECO:0000256" key="3">
    <source>
        <dbReference type="ARBA" id="ARBA00023143"/>
    </source>
</evidence>
<evidence type="ECO:0000313" key="6">
    <source>
        <dbReference type="Proteomes" id="UP001157126"/>
    </source>
</evidence>
<protein>
    <recommendedName>
        <fullName evidence="4">Flagellar hook-basal body complex protein FliE</fullName>
    </recommendedName>
</protein>
<organism evidence="5 6">
    <name type="scientific">Mobilicoccus caccae</name>
    <dbReference type="NCBI Taxonomy" id="1859295"/>
    <lineage>
        <taxon>Bacteria</taxon>
        <taxon>Bacillati</taxon>
        <taxon>Actinomycetota</taxon>
        <taxon>Actinomycetes</taxon>
        <taxon>Micrococcales</taxon>
        <taxon>Dermatophilaceae</taxon>
        <taxon>Mobilicoccus</taxon>
    </lineage>
</organism>